<accession>A0A0A2L2V5</accession>
<reference evidence="1 2" key="1">
    <citation type="journal article" date="2015" name="Mol. Plant Microbe Interact.">
        <title>Genome, transcriptome, and functional analyses of Penicillium expansum provide new insights into secondary metabolism and pathogenicity.</title>
        <authorList>
            <person name="Ballester A.R."/>
            <person name="Marcet-Houben M."/>
            <person name="Levin E."/>
            <person name="Sela N."/>
            <person name="Selma-Lazaro C."/>
            <person name="Carmona L."/>
            <person name="Wisniewski M."/>
            <person name="Droby S."/>
            <person name="Gonzalez-Candelas L."/>
            <person name="Gabaldon T."/>
        </authorList>
    </citation>
    <scope>NUCLEOTIDE SEQUENCE [LARGE SCALE GENOMIC DNA]</scope>
    <source>
        <strain evidence="1 2">PHI-1</strain>
    </source>
</reference>
<dbReference type="AlphaFoldDB" id="A0A0A2L2V5"/>
<evidence type="ECO:0000313" key="2">
    <source>
        <dbReference type="Proteomes" id="UP000030104"/>
    </source>
</evidence>
<proteinExistence type="predicted"/>
<keyword evidence="2" id="KW-1185">Reference proteome</keyword>
<organism evidence="1 2">
    <name type="scientific">Penicillium italicum</name>
    <name type="common">Blue mold</name>
    <dbReference type="NCBI Taxonomy" id="40296"/>
    <lineage>
        <taxon>Eukaryota</taxon>
        <taxon>Fungi</taxon>
        <taxon>Dikarya</taxon>
        <taxon>Ascomycota</taxon>
        <taxon>Pezizomycotina</taxon>
        <taxon>Eurotiomycetes</taxon>
        <taxon>Eurotiomycetidae</taxon>
        <taxon>Eurotiales</taxon>
        <taxon>Aspergillaceae</taxon>
        <taxon>Penicillium</taxon>
    </lineage>
</organism>
<name>A0A0A2L2V5_PENIT</name>
<dbReference type="OrthoDB" id="10337012at2759"/>
<dbReference type="Proteomes" id="UP000030104">
    <property type="component" value="Unassembled WGS sequence"/>
</dbReference>
<dbReference type="EMBL" id="JQGA01000629">
    <property type="protein sequence ID" value="KGO74339.1"/>
    <property type="molecule type" value="Genomic_DNA"/>
</dbReference>
<evidence type="ECO:0000313" key="1">
    <source>
        <dbReference type="EMBL" id="KGO74339.1"/>
    </source>
</evidence>
<comment type="caution">
    <text evidence="1">The sequence shown here is derived from an EMBL/GenBank/DDBJ whole genome shotgun (WGS) entry which is preliminary data.</text>
</comment>
<gene>
    <name evidence="1" type="ORF">PITC_008630</name>
</gene>
<dbReference type="HOGENOM" id="CLU_3351289_0_0_1"/>
<protein>
    <submittedName>
        <fullName evidence="1">Uncharacterized protein</fullName>
    </submittedName>
</protein>
<sequence>MKKREEGWRARCLRKRGDVMDQNQVNQRVPMFIMELP</sequence>